<evidence type="ECO:0000313" key="2">
    <source>
        <dbReference type="EMBL" id="MCC9645242.1"/>
    </source>
</evidence>
<dbReference type="Gene3D" id="3.40.50.300">
    <property type="entry name" value="P-loop containing nucleotide triphosphate hydrolases"/>
    <property type="match status" value="1"/>
</dbReference>
<dbReference type="RefSeq" id="WP_230276876.1">
    <property type="nucleotide sequence ID" value="NZ_JAJKFW010000064.1"/>
</dbReference>
<name>A0ABS8NNW0_9BACT</name>
<proteinExistence type="predicted"/>
<keyword evidence="3" id="KW-1185">Reference proteome</keyword>
<dbReference type="InterPro" id="IPR003593">
    <property type="entry name" value="AAA+_ATPase"/>
</dbReference>
<dbReference type="Pfam" id="PF13671">
    <property type="entry name" value="AAA_33"/>
    <property type="match status" value="1"/>
</dbReference>
<dbReference type="PANTHER" id="PTHR43883">
    <property type="entry name" value="SLR0207 PROTEIN"/>
    <property type="match status" value="1"/>
</dbReference>
<accession>A0ABS8NNW0</accession>
<feature type="domain" description="AAA+ ATPase" evidence="1">
    <location>
        <begin position="349"/>
        <end position="475"/>
    </location>
</feature>
<reference evidence="2" key="1">
    <citation type="submission" date="2021-11" db="EMBL/GenBank/DDBJ databases">
        <title>Genome sequence.</title>
        <authorList>
            <person name="Sun Q."/>
        </authorList>
    </citation>
    <scope>NUCLEOTIDE SEQUENCE</scope>
    <source>
        <strain evidence="2">JC740</strain>
    </source>
</reference>
<dbReference type="EMBL" id="JAJKFW010000064">
    <property type="protein sequence ID" value="MCC9645242.1"/>
    <property type="molecule type" value="Genomic_DNA"/>
</dbReference>
<sequence length="522" mass="58668">MSESTTTLSLHDKVTVLRSGRLFEDSSYPPEVIETHISVLFRTKQHVYKLKKDVNLGFLDFSTLDRRKSACQAEIDVNRRQAPHTYEGLVSLTLDDHGGLSLGGPGRVVDWLVKMKRLPDECCMDRHLHHALKEALKADASAEEQQPLQSVIDLLTQFYQSLVPIAPKNYISDFRSHINDNTDATNSEQNELPTQTTNLVSSLQRWFVFQHANTLQQRVDSGHVVEGHGDLRAEHIYLTQPPTIIDGVEFDRDLRIVDVADELSFLAVTCQFEDAAEVGQEILTRVCDNLNDTPADSLLNFYHAYRATVRVKVAILRSQRSEGDERRKAIWEAERYLGIATEFAERLGPLPAIIIRGRSGTGKSTLARAIADELGAHYIATDHVRQTISFHDLPNVYSDSARNAVYTEAINQAVRHWKQGRLVILDGTFLKQTWLEEAYHSLAETGAQAFIFTCECPDSVAMERVRRRAVGGNSESEADERVLQQQTDCVTKPPTGCTSFRIDTTQDVSHQIAQIQMLLSGT</sequence>
<protein>
    <submittedName>
        <fullName evidence="2">AAA family ATPase</fullName>
    </submittedName>
</protein>
<dbReference type="PANTHER" id="PTHR43883:SF1">
    <property type="entry name" value="GLUCONOKINASE"/>
    <property type="match status" value="1"/>
</dbReference>
<dbReference type="SUPFAM" id="SSF52540">
    <property type="entry name" value="P-loop containing nucleoside triphosphate hydrolases"/>
    <property type="match status" value="1"/>
</dbReference>
<organism evidence="2 3">
    <name type="scientific">Rhodopirellula halodulae</name>
    <dbReference type="NCBI Taxonomy" id="2894198"/>
    <lineage>
        <taxon>Bacteria</taxon>
        <taxon>Pseudomonadati</taxon>
        <taxon>Planctomycetota</taxon>
        <taxon>Planctomycetia</taxon>
        <taxon>Pirellulales</taxon>
        <taxon>Pirellulaceae</taxon>
        <taxon>Rhodopirellula</taxon>
    </lineage>
</organism>
<dbReference type="InterPro" id="IPR027417">
    <property type="entry name" value="P-loop_NTPase"/>
</dbReference>
<dbReference type="Proteomes" id="UP001430306">
    <property type="component" value="Unassembled WGS sequence"/>
</dbReference>
<gene>
    <name evidence="2" type="ORF">LOC71_23435</name>
</gene>
<dbReference type="SMART" id="SM00382">
    <property type="entry name" value="AAA"/>
    <property type="match status" value="1"/>
</dbReference>
<dbReference type="InterPro" id="IPR052732">
    <property type="entry name" value="Cell-binding_unc_protein"/>
</dbReference>
<evidence type="ECO:0000313" key="3">
    <source>
        <dbReference type="Proteomes" id="UP001430306"/>
    </source>
</evidence>
<comment type="caution">
    <text evidence="2">The sequence shown here is derived from an EMBL/GenBank/DDBJ whole genome shotgun (WGS) entry which is preliminary data.</text>
</comment>
<evidence type="ECO:0000259" key="1">
    <source>
        <dbReference type="SMART" id="SM00382"/>
    </source>
</evidence>